<dbReference type="Proteomes" id="UP000198287">
    <property type="component" value="Unassembled WGS sequence"/>
</dbReference>
<comment type="caution">
    <text evidence="11">The sequence shown here is derived from an EMBL/GenBank/DDBJ whole genome shotgun (WGS) entry which is preliminary data.</text>
</comment>
<evidence type="ECO:0000256" key="2">
    <source>
        <dbReference type="ARBA" id="ARBA00022448"/>
    </source>
</evidence>
<comment type="subcellular location">
    <subcellularLocation>
        <location evidence="8">Endomembrane system</location>
        <topology evidence="8">Single-pass type IV membrane protein</topology>
    </subcellularLocation>
    <subcellularLocation>
        <location evidence="1">Golgi apparatus membrane</location>
    </subcellularLocation>
</comment>
<dbReference type="GO" id="GO:0015031">
    <property type="term" value="P:protein transport"/>
    <property type="evidence" value="ECO:0007669"/>
    <property type="project" value="UniProtKB-KW"/>
</dbReference>
<dbReference type="OrthoDB" id="261831at2759"/>
<proteinExistence type="predicted"/>
<evidence type="ECO:0000256" key="4">
    <source>
        <dbReference type="ARBA" id="ARBA00022927"/>
    </source>
</evidence>
<evidence type="ECO:0000256" key="1">
    <source>
        <dbReference type="ARBA" id="ARBA00004394"/>
    </source>
</evidence>
<dbReference type="PANTHER" id="PTHR12791">
    <property type="entry name" value="GOLGI SNARE BET1-RELATED"/>
    <property type="match status" value="1"/>
</dbReference>
<evidence type="ECO:0000313" key="11">
    <source>
        <dbReference type="EMBL" id="OXA65156.1"/>
    </source>
</evidence>
<evidence type="ECO:0000256" key="9">
    <source>
        <dbReference type="SAM" id="Phobius"/>
    </source>
</evidence>
<dbReference type="Gene3D" id="1.20.5.110">
    <property type="match status" value="1"/>
</dbReference>
<keyword evidence="7 9" id="KW-0472">Membrane</keyword>
<evidence type="ECO:0000256" key="6">
    <source>
        <dbReference type="ARBA" id="ARBA00023034"/>
    </source>
</evidence>
<gene>
    <name evidence="11" type="ORF">Fcan01_03883</name>
</gene>
<dbReference type="InterPro" id="IPR039899">
    <property type="entry name" value="BET1_SNARE"/>
</dbReference>
<dbReference type="STRING" id="158441.A0A226F8H4"/>
<keyword evidence="4" id="KW-0653">Protein transport</keyword>
<accession>A0A226F8H4</accession>
<evidence type="ECO:0000256" key="3">
    <source>
        <dbReference type="ARBA" id="ARBA00022692"/>
    </source>
</evidence>
<evidence type="ECO:0000256" key="7">
    <source>
        <dbReference type="ARBA" id="ARBA00023136"/>
    </source>
</evidence>
<reference evidence="11 12" key="1">
    <citation type="submission" date="2015-12" db="EMBL/GenBank/DDBJ databases">
        <title>The genome of Folsomia candida.</title>
        <authorList>
            <person name="Faddeeva A."/>
            <person name="Derks M.F."/>
            <person name="Anvar Y."/>
            <person name="Smit S."/>
            <person name="Van Straalen N."/>
            <person name="Roelofs D."/>
        </authorList>
    </citation>
    <scope>NUCLEOTIDE SEQUENCE [LARGE SCALE GENOMIC DNA]</scope>
    <source>
        <strain evidence="11 12">VU population</strain>
        <tissue evidence="11">Whole body</tissue>
    </source>
</reference>
<evidence type="ECO:0000256" key="8">
    <source>
        <dbReference type="ARBA" id="ARBA00046280"/>
    </source>
</evidence>
<keyword evidence="2" id="KW-0813">Transport</keyword>
<dbReference type="EMBL" id="LNIX01000001">
    <property type="protein sequence ID" value="OXA65156.1"/>
    <property type="molecule type" value="Genomic_DNA"/>
</dbReference>
<keyword evidence="6" id="KW-0333">Golgi apparatus</keyword>
<feature type="transmembrane region" description="Helical" evidence="9">
    <location>
        <begin position="96"/>
        <end position="116"/>
    </location>
</feature>
<evidence type="ECO:0000313" key="12">
    <source>
        <dbReference type="Proteomes" id="UP000198287"/>
    </source>
</evidence>
<keyword evidence="5 9" id="KW-1133">Transmembrane helix</keyword>
<evidence type="ECO:0000256" key="5">
    <source>
        <dbReference type="ARBA" id="ARBA00022989"/>
    </source>
</evidence>
<organism evidence="11 12">
    <name type="scientific">Folsomia candida</name>
    <name type="common">Springtail</name>
    <dbReference type="NCBI Taxonomy" id="158441"/>
    <lineage>
        <taxon>Eukaryota</taxon>
        <taxon>Metazoa</taxon>
        <taxon>Ecdysozoa</taxon>
        <taxon>Arthropoda</taxon>
        <taxon>Hexapoda</taxon>
        <taxon>Collembola</taxon>
        <taxon>Entomobryomorpha</taxon>
        <taxon>Isotomoidea</taxon>
        <taxon>Isotomidae</taxon>
        <taxon>Proisotominae</taxon>
        <taxon>Folsomia</taxon>
    </lineage>
</organism>
<keyword evidence="3 9" id="KW-0812">Transmembrane</keyword>
<keyword evidence="12" id="KW-1185">Reference proteome</keyword>
<dbReference type="AlphaFoldDB" id="A0A226F8H4"/>
<dbReference type="InterPro" id="IPR000727">
    <property type="entry name" value="T_SNARE_dom"/>
</dbReference>
<protein>
    <submittedName>
        <fullName evidence="11">BET1-like protein</fullName>
    </submittedName>
</protein>
<dbReference type="SUPFAM" id="SSF58038">
    <property type="entry name" value="SNARE fusion complex"/>
    <property type="match status" value="1"/>
</dbReference>
<sequence length="121" mass="13185">MYGNSRTYRGPSGSKTVVNMDEDMMESANSTLAEGLSSKVNQLKNLAFDLDSEARDQIPLLDGLGDEMESGRARLGGSSGRLRNIGLTRGVTGNKMTCYVGLAIVTLLIFFYYVIIPRVLN</sequence>
<dbReference type="CDD" id="cd15853">
    <property type="entry name" value="SNARE_Bet1"/>
    <property type="match status" value="1"/>
</dbReference>
<dbReference type="GO" id="GO:0000139">
    <property type="term" value="C:Golgi membrane"/>
    <property type="evidence" value="ECO:0007669"/>
    <property type="project" value="UniProtKB-SubCell"/>
</dbReference>
<dbReference type="OMA" id="MMESANS"/>
<dbReference type="PROSITE" id="PS50192">
    <property type="entry name" value="T_SNARE"/>
    <property type="match status" value="1"/>
</dbReference>
<name>A0A226F8H4_FOLCA</name>
<feature type="domain" description="T-SNARE coiled-coil homology" evidence="10">
    <location>
        <begin position="23"/>
        <end position="85"/>
    </location>
</feature>
<evidence type="ECO:0000259" key="10">
    <source>
        <dbReference type="PROSITE" id="PS50192"/>
    </source>
</evidence>